<feature type="transmembrane region" description="Helical" evidence="2">
    <location>
        <begin position="39"/>
        <end position="58"/>
    </location>
</feature>
<dbReference type="Proteomes" id="UP000297225">
    <property type="component" value="Unassembled WGS sequence"/>
</dbReference>
<proteinExistence type="predicted"/>
<dbReference type="STRING" id="1122973.GCA_000379925_01280"/>
<keyword evidence="4" id="KW-1185">Reference proteome</keyword>
<feature type="transmembrane region" description="Helical" evidence="2">
    <location>
        <begin position="15"/>
        <end position="33"/>
    </location>
</feature>
<keyword evidence="2" id="KW-0812">Transmembrane</keyword>
<feature type="compositionally biased region" description="Basic and acidic residues" evidence="1">
    <location>
        <begin position="71"/>
        <end position="84"/>
    </location>
</feature>
<protein>
    <submittedName>
        <fullName evidence="3">Uncharacterized protein</fullName>
    </submittedName>
</protein>
<evidence type="ECO:0000313" key="4">
    <source>
        <dbReference type="Proteomes" id="UP000297225"/>
    </source>
</evidence>
<reference evidence="3 4" key="1">
    <citation type="submission" date="2019-03" db="EMBL/GenBank/DDBJ databases">
        <title>Porphyromonas levii Isolated from the Uterus of Dairy Cows.</title>
        <authorList>
            <person name="Francis A.M."/>
        </authorList>
    </citation>
    <scope>NUCLEOTIDE SEQUENCE [LARGE SCALE GENOMIC DNA]</scope>
    <source>
        <strain evidence="3 4">AF5678</strain>
    </source>
</reference>
<gene>
    <name evidence="3" type="ORF">E4P47_02045</name>
</gene>
<accession>A0A4Y8WQW0</accession>
<dbReference type="EMBL" id="SPNC01000016">
    <property type="protein sequence ID" value="TFH96619.1"/>
    <property type="molecule type" value="Genomic_DNA"/>
</dbReference>
<keyword evidence="2" id="KW-1133">Transmembrane helix</keyword>
<sequence length="84" mass="9243">MAPSEVFWKGMKKGLLLLMVIGIVAAVVFFVFIPGNKGLFLGTGTLILVLNLGLMFIFTNANSKKHPGAKGKRESKAFDFRKDR</sequence>
<feature type="region of interest" description="Disordered" evidence="1">
    <location>
        <begin position="64"/>
        <end position="84"/>
    </location>
</feature>
<dbReference type="AlphaFoldDB" id="A0A4Y8WQW0"/>
<organism evidence="3 4">
    <name type="scientific">Porphyromonas levii</name>
    <dbReference type="NCBI Taxonomy" id="28114"/>
    <lineage>
        <taxon>Bacteria</taxon>
        <taxon>Pseudomonadati</taxon>
        <taxon>Bacteroidota</taxon>
        <taxon>Bacteroidia</taxon>
        <taxon>Bacteroidales</taxon>
        <taxon>Porphyromonadaceae</taxon>
        <taxon>Porphyromonas</taxon>
    </lineage>
</organism>
<name>A0A4Y8WQW0_9PORP</name>
<keyword evidence="2" id="KW-0472">Membrane</keyword>
<evidence type="ECO:0000313" key="3">
    <source>
        <dbReference type="EMBL" id="TFH96619.1"/>
    </source>
</evidence>
<dbReference type="RefSeq" id="WP_134848894.1">
    <property type="nucleotide sequence ID" value="NZ_CP197400.1"/>
</dbReference>
<comment type="caution">
    <text evidence="3">The sequence shown here is derived from an EMBL/GenBank/DDBJ whole genome shotgun (WGS) entry which is preliminary data.</text>
</comment>
<evidence type="ECO:0000256" key="1">
    <source>
        <dbReference type="SAM" id="MobiDB-lite"/>
    </source>
</evidence>
<evidence type="ECO:0000256" key="2">
    <source>
        <dbReference type="SAM" id="Phobius"/>
    </source>
</evidence>